<sequence length="292" mass="31782">MSKIETIGIIGAGQMGGGIAHVSALSGYKVLIYDISPDRIEKGIATISGNMARQVGSGKLDEKLRNQAMARIASAPTMADLAGADLVIEAATEDETVKRKIYAQLCPQLNPEAILATNTSSISITRLAAQTDRPERFIGIHFMNPVPLMKLVELVRGIATEDQTFEAAKTYVKQLDKTITVSEDFPAFIVNRILLPMINEAIYTLYEGVGSVDAIDTAMRLGANHPMGPLQLADFIGLDTCLSIMQVLHDGLSDSKYRPCPLLVKYVEAGWLGRKTGRGFYDYRGEHPVPTR</sequence>
<protein>
    <submittedName>
        <fullName evidence="3">3-hydroxybutyryl-CoA dehydrogenase</fullName>
        <ecNumber evidence="3">1.1.1.157</ecNumber>
    </submittedName>
</protein>
<dbReference type="FunFam" id="3.40.50.720:FF:000009">
    <property type="entry name" value="Fatty oxidation complex, alpha subunit"/>
    <property type="match status" value="1"/>
</dbReference>
<dbReference type="AlphaFoldDB" id="A0A6M7TDG2"/>
<dbReference type="NCBIfam" id="NF004474">
    <property type="entry name" value="PRK05808.1"/>
    <property type="match status" value="1"/>
</dbReference>
<dbReference type="NCBIfam" id="NF005715">
    <property type="entry name" value="PRK07530.1"/>
    <property type="match status" value="1"/>
</dbReference>
<evidence type="ECO:0000313" key="3">
    <source>
        <dbReference type="EMBL" id="RJT33240.1"/>
    </source>
</evidence>
<dbReference type="Pfam" id="PF00725">
    <property type="entry name" value="3HCDH"/>
    <property type="match status" value="1"/>
</dbReference>
<keyword evidence="4" id="KW-1185">Reference proteome</keyword>
<dbReference type="SUPFAM" id="SSF48179">
    <property type="entry name" value="6-phosphogluconate dehydrogenase C-terminal domain-like"/>
    <property type="match status" value="1"/>
</dbReference>
<dbReference type="PIRSF" id="PIRSF000105">
    <property type="entry name" value="HCDH"/>
    <property type="match status" value="1"/>
</dbReference>
<evidence type="ECO:0000313" key="4">
    <source>
        <dbReference type="Proteomes" id="UP000275530"/>
    </source>
</evidence>
<dbReference type="GeneID" id="90989128"/>
<dbReference type="EC" id="1.1.1.157" evidence="3"/>
<comment type="caution">
    <text evidence="3">The sequence shown here is derived from an EMBL/GenBank/DDBJ whole genome shotgun (WGS) entry which is preliminary data.</text>
</comment>
<gene>
    <name evidence="3" type="ORF">D3242_18100</name>
</gene>
<dbReference type="InterPro" id="IPR013328">
    <property type="entry name" value="6PGD_dom2"/>
</dbReference>
<reference evidence="3 4" key="1">
    <citation type="submission" date="2018-09" db="EMBL/GenBank/DDBJ databases">
        <title>Mesorhizobium carmichaelinearum sp. nov. isolated from Carmichaelinea spp. root nodules in New Zealand.</title>
        <authorList>
            <person name="De Meyer S.E."/>
        </authorList>
    </citation>
    <scope>NUCLEOTIDE SEQUENCE [LARGE SCALE GENOMIC DNA]</scope>
    <source>
        <strain evidence="3 4">LMG 28313</strain>
    </source>
</reference>
<dbReference type="InterPro" id="IPR036291">
    <property type="entry name" value="NAD(P)-bd_dom_sf"/>
</dbReference>
<dbReference type="InterPro" id="IPR008927">
    <property type="entry name" value="6-PGluconate_DH-like_C_sf"/>
</dbReference>
<dbReference type="GO" id="GO:0006631">
    <property type="term" value="P:fatty acid metabolic process"/>
    <property type="evidence" value="ECO:0007669"/>
    <property type="project" value="InterPro"/>
</dbReference>
<dbReference type="InterPro" id="IPR006176">
    <property type="entry name" value="3-OHacyl-CoA_DH_NAD-bd"/>
</dbReference>
<dbReference type="GO" id="GO:0070403">
    <property type="term" value="F:NAD+ binding"/>
    <property type="evidence" value="ECO:0007669"/>
    <property type="project" value="InterPro"/>
</dbReference>
<dbReference type="InterPro" id="IPR022694">
    <property type="entry name" value="3-OHacyl-CoA_DH"/>
</dbReference>
<proteinExistence type="inferred from homology"/>
<dbReference type="Pfam" id="PF02737">
    <property type="entry name" value="3HCDH_N"/>
    <property type="match status" value="1"/>
</dbReference>
<dbReference type="InterPro" id="IPR006180">
    <property type="entry name" value="3-OHacyl-CoA_DH_CS"/>
</dbReference>
<dbReference type="GO" id="GO:0008691">
    <property type="term" value="F:3-hydroxybutyryl-CoA dehydrogenase activity"/>
    <property type="evidence" value="ECO:0007669"/>
    <property type="project" value="UniProtKB-EC"/>
</dbReference>
<comment type="similarity">
    <text evidence="1">Belongs to the 3-hydroxyacyl-CoA dehydrogenase family.</text>
</comment>
<dbReference type="Gene3D" id="3.40.50.720">
    <property type="entry name" value="NAD(P)-binding Rossmann-like Domain"/>
    <property type="match status" value="1"/>
</dbReference>
<dbReference type="FunFam" id="1.10.1040.10:FF:000010">
    <property type="entry name" value="3-hydroxybutyryl-CoA dehydrogenase"/>
    <property type="match status" value="1"/>
</dbReference>
<dbReference type="SUPFAM" id="SSF51735">
    <property type="entry name" value="NAD(P)-binding Rossmann-fold domains"/>
    <property type="match status" value="1"/>
</dbReference>
<keyword evidence="2 3" id="KW-0560">Oxidoreductase</keyword>
<evidence type="ECO:0000256" key="1">
    <source>
        <dbReference type="ARBA" id="ARBA00009463"/>
    </source>
</evidence>
<accession>A0A6M7TDG2</accession>
<name>A0A6M7TDG2_9HYPH</name>
<evidence type="ECO:0000256" key="2">
    <source>
        <dbReference type="ARBA" id="ARBA00023002"/>
    </source>
</evidence>
<dbReference type="PANTHER" id="PTHR48075:SF5">
    <property type="entry name" value="3-HYDROXYBUTYRYL-COA DEHYDROGENASE"/>
    <property type="match status" value="1"/>
</dbReference>
<dbReference type="PANTHER" id="PTHR48075">
    <property type="entry name" value="3-HYDROXYACYL-COA DEHYDROGENASE FAMILY PROTEIN"/>
    <property type="match status" value="1"/>
</dbReference>
<dbReference type="RefSeq" id="WP_015315562.1">
    <property type="nucleotide sequence ID" value="NZ_CP033507.1"/>
</dbReference>
<dbReference type="EMBL" id="QZXA01000006">
    <property type="protein sequence ID" value="RJT33240.1"/>
    <property type="molecule type" value="Genomic_DNA"/>
</dbReference>
<dbReference type="Proteomes" id="UP000275530">
    <property type="component" value="Unassembled WGS sequence"/>
</dbReference>
<dbReference type="Gene3D" id="1.10.1040.10">
    <property type="entry name" value="N-(1-d-carboxylethyl)-l-norvaline Dehydrogenase, domain 2"/>
    <property type="match status" value="1"/>
</dbReference>
<organism evidence="3 4">
    <name type="scientific">Mesorhizobium jarvisii</name>
    <dbReference type="NCBI Taxonomy" id="1777867"/>
    <lineage>
        <taxon>Bacteria</taxon>
        <taxon>Pseudomonadati</taxon>
        <taxon>Pseudomonadota</taxon>
        <taxon>Alphaproteobacteria</taxon>
        <taxon>Hyphomicrobiales</taxon>
        <taxon>Phyllobacteriaceae</taxon>
        <taxon>Mesorhizobium</taxon>
    </lineage>
</organism>
<dbReference type="PROSITE" id="PS00067">
    <property type="entry name" value="3HCDH"/>
    <property type="match status" value="1"/>
</dbReference>
<dbReference type="InterPro" id="IPR006108">
    <property type="entry name" value="3HC_DH_C"/>
</dbReference>